<proteinExistence type="inferred from homology"/>
<evidence type="ECO:0000313" key="3">
    <source>
        <dbReference type="EMBL" id="SMP56870.1"/>
    </source>
</evidence>
<organism evidence="3 4">
    <name type="scientific">Neorhodopirellula lusitana</name>
    <dbReference type="NCBI Taxonomy" id="445327"/>
    <lineage>
        <taxon>Bacteria</taxon>
        <taxon>Pseudomonadati</taxon>
        <taxon>Planctomycetota</taxon>
        <taxon>Planctomycetia</taxon>
        <taxon>Pirellulales</taxon>
        <taxon>Pirellulaceae</taxon>
        <taxon>Neorhodopirellula</taxon>
    </lineage>
</organism>
<accession>A0ABY1Q213</accession>
<dbReference type="InterPro" id="IPR003774">
    <property type="entry name" value="AlgH-like"/>
</dbReference>
<dbReference type="Pfam" id="PF02622">
    <property type="entry name" value="DUF179"/>
    <property type="match status" value="1"/>
</dbReference>
<comment type="caution">
    <text evidence="3">The sequence shown here is derived from an EMBL/GenBank/DDBJ whole genome shotgun (WGS) entry which is preliminary data.</text>
</comment>
<dbReference type="PANTHER" id="PTHR30327">
    <property type="entry name" value="UNCHARACTERIZED PROTEIN YQGE"/>
    <property type="match status" value="1"/>
</dbReference>
<evidence type="ECO:0000256" key="1">
    <source>
        <dbReference type="ARBA" id="ARBA00009600"/>
    </source>
</evidence>
<reference evidence="3 4" key="1">
    <citation type="submission" date="2017-05" db="EMBL/GenBank/DDBJ databases">
        <authorList>
            <person name="Varghese N."/>
            <person name="Submissions S."/>
        </authorList>
    </citation>
    <scope>NUCLEOTIDE SEQUENCE [LARGE SCALE GENOMIC DNA]</scope>
    <source>
        <strain evidence="3 4">DSM 25457</strain>
    </source>
</reference>
<dbReference type="SUPFAM" id="SSF143456">
    <property type="entry name" value="VC0467-like"/>
    <property type="match status" value="1"/>
</dbReference>
<evidence type="ECO:0000256" key="2">
    <source>
        <dbReference type="SAM" id="MobiDB-lite"/>
    </source>
</evidence>
<keyword evidence="4" id="KW-1185">Reference proteome</keyword>
<dbReference type="RefSeq" id="WP_283432687.1">
    <property type="nucleotide sequence ID" value="NZ_FXUG01000005.1"/>
</dbReference>
<protein>
    <submittedName>
        <fullName evidence="3">Transcriptional regulator</fullName>
    </submittedName>
</protein>
<sequence>MRNSQVGDLLVASTIVDGTVLNQSVCLLVHEDEENAIALMLNRPLQFSQVAIDGAPDEAPDGPTGDMPPPLVNSKDSTPTSSGRLPRSNRLHDVSPAPSSHQPESHTADTPPKIKVIGPDGDPAAGKILSGKSLHFGGPLSGPVVAIHGAAELSEAEAGEGIFMAAQRDHLEALMQNEQSQPYRLIIGHLGWTQTQLNQEISEGIWHRLPATSDILWTDDGLLWPALIQRATSSSLSRWLNVSHVAEAHLLN</sequence>
<name>A0ABY1Q213_9BACT</name>
<evidence type="ECO:0000313" key="4">
    <source>
        <dbReference type="Proteomes" id="UP001158067"/>
    </source>
</evidence>
<dbReference type="PANTHER" id="PTHR30327:SF1">
    <property type="entry name" value="UPF0301 PROTEIN YQGE"/>
    <property type="match status" value="1"/>
</dbReference>
<feature type="compositionally biased region" description="Polar residues" evidence="2">
    <location>
        <begin position="74"/>
        <end position="83"/>
    </location>
</feature>
<gene>
    <name evidence="3" type="ORF">SAMN06265222_105227</name>
</gene>
<dbReference type="Gene3D" id="3.40.1740.10">
    <property type="entry name" value="VC0467-like"/>
    <property type="match status" value="2"/>
</dbReference>
<feature type="region of interest" description="Disordered" evidence="2">
    <location>
        <begin position="53"/>
        <end position="122"/>
    </location>
</feature>
<comment type="similarity">
    <text evidence="1">Belongs to the UPF0301 (AlgH) family.</text>
</comment>
<dbReference type="Proteomes" id="UP001158067">
    <property type="component" value="Unassembled WGS sequence"/>
</dbReference>
<dbReference type="EMBL" id="FXUG01000005">
    <property type="protein sequence ID" value="SMP56870.1"/>
    <property type="molecule type" value="Genomic_DNA"/>
</dbReference>